<dbReference type="Gene3D" id="3.30.70.270">
    <property type="match status" value="1"/>
</dbReference>
<sequence>MPFGLSNTLAAFQCFVNEVFVDLLDICVVVYLDDILIYSNSLEEHWQHIKEVLQRLQKFKLYARADNCEFHVTFIKYLGYILSSEGLTMVESKGVPWNFDQCCWDSFNALKKTFTSTLILHHWEPDHQITIETDTSDYTITGILLITTESRELHPIVFHSRTLSRAELNYDTHDKELLAIFECFKTWRHYLEGSRTPIDVVTDHKNLEYFSTMKLLTCHQARWSEFLSQFNLVIHFRPGKLGAKLDALTQRWDVYPKEGGSDYSVVNPHNFRPVVMQEQLSASLQATYLWQPVLRASFLMDDEQLQSDIHKALDSDSRDSKLCAALAAAHQGDSRWSRDEKGFLCFNSQIYVPDVLDLRL</sequence>
<evidence type="ECO:0000259" key="7">
    <source>
        <dbReference type="PROSITE" id="PS50878"/>
    </source>
</evidence>
<dbReference type="CDD" id="cd09274">
    <property type="entry name" value="RNase_HI_RT_Ty3"/>
    <property type="match status" value="1"/>
</dbReference>
<dbReference type="InterPro" id="IPR000477">
    <property type="entry name" value="RT_dom"/>
</dbReference>
<keyword evidence="3" id="KW-0540">Nuclease</keyword>
<dbReference type="Pfam" id="PF17917">
    <property type="entry name" value="RT_RNaseH"/>
    <property type="match status" value="1"/>
</dbReference>
<keyword evidence="2" id="KW-0548">Nucleotidyltransferase</keyword>
<comment type="caution">
    <text evidence="8">The sequence shown here is derived from an EMBL/GenBank/DDBJ whole genome shotgun (WGS) entry which is preliminary data.</text>
</comment>
<dbReference type="GO" id="GO:0003964">
    <property type="term" value="F:RNA-directed DNA polymerase activity"/>
    <property type="evidence" value="ECO:0007669"/>
    <property type="project" value="UniProtKB-KW"/>
</dbReference>
<gene>
    <name evidence="8" type="ORF">BN946_scf185038.g3</name>
</gene>
<evidence type="ECO:0000256" key="1">
    <source>
        <dbReference type="ARBA" id="ARBA00022679"/>
    </source>
</evidence>
<evidence type="ECO:0000256" key="6">
    <source>
        <dbReference type="ARBA" id="ARBA00022918"/>
    </source>
</evidence>
<dbReference type="InterPro" id="IPR043128">
    <property type="entry name" value="Rev_trsase/Diguanyl_cyclase"/>
</dbReference>
<evidence type="ECO:0000313" key="9">
    <source>
        <dbReference type="Proteomes" id="UP000029665"/>
    </source>
</evidence>
<dbReference type="EMBL" id="CCBP010000048">
    <property type="protein sequence ID" value="CDO69552.1"/>
    <property type="molecule type" value="Genomic_DNA"/>
</dbReference>
<keyword evidence="9" id="KW-1185">Reference proteome</keyword>
<dbReference type="Proteomes" id="UP000029665">
    <property type="component" value="Unassembled WGS sequence"/>
</dbReference>
<evidence type="ECO:0000313" key="8">
    <source>
        <dbReference type="EMBL" id="CDO69552.1"/>
    </source>
</evidence>
<dbReference type="InterPro" id="IPR041373">
    <property type="entry name" value="RT_RNaseH"/>
</dbReference>
<dbReference type="OMA" id="RADNCEF"/>
<keyword evidence="4" id="KW-0255">Endonuclease</keyword>
<evidence type="ECO:0000256" key="4">
    <source>
        <dbReference type="ARBA" id="ARBA00022759"/>
    </source>
</evidence>
<keyword evidence="1" id="KW-0808">Transferase</keyword>
<dbReference type="PROSITE" id="PS50878">
    <property type="entry name" value="RT_POL"/>
    <property type="match status" value="1"/>
</dbReference>
<dbReference type="CDD" id="cd01647">
    <property type="entry name" value="RT_LTR"/>
    <property type="match status" value="1"/>
</dbReference>
<name>A0A060S527_PYCCI</name>
<dbReference type="GO" id="GO:0016787">
    <property type="term" value="F:hydrolase activity"/>
    <property type="evidence" value="ECO:0007669"/>
    <property type="project" value="UniProtKB-KW"/>
</dbReference>
<accession>A0A060S527</accession>
<evidence type="ECO:0000256" key="5">
    <source>
        <dbReference type="ARBA" id="ARBA00022801"/>
    </source>
</evidence>
<keyword evidence="5" id="KW-0378">Hydrolase</keyword>
<dbReference type="STRING" id="5643.A0A060S527"/>
<reference evidence="8" key="1">
    <citation type="submission" date="2014-01" db="EMBL/GenBank/DDBJ databases">
        <title>The genome of the white-rot fungus Pycnoporus cinnabarinus: a basidiomycete model with a versatile arsenal for lignocellulosic biomass breakdown.</title>
        <authorList>
            <person name="Levasseur A."/>
            <person name="Lomascolo A."/>
            <person name="Ruiz-Duenas F.J."/>
            <person name="Uzan E."/>
            <person name="Piumi F."/>
            <person name="Kues U."/>
            <person name="Ram A.F.J."/>
            <person name="Murat C."/>
            <person name="Haon M."/>
            <person name="Benoit I."/>
            <person name="Arfi Y."/>
            <person name="Chevret D."/>
            <person name="Drula E."/>
            <person name="Kwon M.J."/>
            <person name="Gouret P."/>
            <person name="Lesage-Meessen L."/>
            <person name="Lombard V."/>
            <person name="Mariette J."/>
            <person name="Noirot C."/>
            <person name="Park J."/>
            <person name="Patyshakuliyeva A."/>
            <person name="Wieneger R.A.B."/>
            <person name="Wosten H.A.B."/>
            <person name="Martin F."/>
            <person name="Coutinho P.M."/>
            <person name="de Vries R."/>
            <person name="Martinez A.T."/>
            <person name="Klopp C."/>
            <person name="Pontarotti P."/>
            <person name="Henrissat B."/>
            <person name="Record E."/>
        </authorList>
    </citation>
    <scope>NUCLEOTIDE SEQUENCE [LARGE SCALE GENOMIC DNA]</scope>
    <source>
        <strain evidence="8">BRFM137</strain>
    </source>
</reference>
<dbReference type="InterPro" id="IPR050951">
    <property type="entry name" value="Retrovirus_Pol_polyprotein"/>
</dbReference>
<dbReference type="OrthoDB" id="3158924at2759"/>
<organism evidence="8 9">
    <name type="scientific">Pycnoporus cinnabarinus</name>
    <name type="common">Cinnabar-red polypore</name>
    <name type="synonym">Trametes cinnabarina</name>
    <dbReference type="NCBI Taxonomy" id="5643"/>
    <lineage>
        <taxon>Eukaryota</taxon>
        <taxon>Fungi</taxon>
        <taxon>Dikarya</taxon>
        <taxon>Basidiomycota</taxon>
        <taxon>Agaricomycotina</taxon>
        <taxon>Agaricomycetes</taxon>
        <taxon>Polyporales</taxon>
        <taxon>Polyporaceae</taxon>
        <taxon>Trametes</taxon>
    </lineage>
</organism>
<evidence type="ECO:0000256" key="3">
    <source>
        <dbReference type="ARBA" id="ARBA00022722"/>
    </source>
</evidence>
<dbReference type="PANTHER" id="PTHR37984">
    <property type="entry name" value="PROTEIN CBG26694"/>
    <property type="match status" value="1"/>
</dbReference>
<keyword evidence="6" id="KW-0695">RNA-directed DNA polymerase</keyword>
<dbReference type="InterPro" id="IPR043502">
    <property type="entry name" value="DNA/RNA_pol_sf"/>
</dbReference>
<dbReference type="AlphaFoldDB" id="A0A060S527"/>
<dbReference type="GO" id="GO:0004519">
    <property type="term" value="F:endonuclease activity"/>
    <property type="evidence" value="ECO:0007669"/>
    <property type="project" value="UniProtKB-KW"/>
</dbReference>
<dbReference type="FunFam" id="3.30.70.270:FF:000003">
    <property type="entry name" value="Transposon Ty3-G Gag-Pol polyprotein"/>
    <property type="match status" value="1"/>
</dbReference>
<evidence type="ECO:0000256" key="2">
    <source>
        <dbReference type="ARBA" id="ARBA00022695"/>
    </source>
</evidence>
<dbReference type="PANTHER" id="PTHR37984:SF5">
    <property type="entry name" value="PROTEIN NYNRIN-LIKE"/>
    <property type="match status" value="1"/>
</dbReference>
<feature type="domain" description="Reverse transcriptase" evidence="7">
    <location>
        <begin position="1"/>
        <end position="82"/>
    </location>
</feature>
<dbReference type="SUPFAM" id="SSF56672">
    <property type="entry name" value="DNA/RNA polymerases"/>
    <property type="match status" value="1"/>
</dbReference>
<proteinExistence type="predicted"/>
<protein>
    <recommendedName>
        <fullName evidence="7">Reverse transcriptase domain-containing protein</fullName>
    </recommendedName>
</protein>
<dbReference type="Pfam" id="PF00078">
    <property type="entry name" value="RVT_1"/>
    <property type="match status" value="1"/>
</dbReference>
<dbReference type="HOGENOM" id="CLU_000384_33_3_1"/>